<dbReference type="Proteomes" id="UP000625033">
    <property type="component" value="Unassembled WGS sequence"/>
</dbReference>
<dbReference type="InterPro" id="IPR012467">
    <property type="entry name" value="DUF1684"/>
</dbReference>
<dbReference type="PANTHER" id="PTHR41913">
    <property type="entry name" value="DUF1684 DOMAIN-CONTAINING PROTEIN"/>
    <property type="match status" value="1"/>
</dbReference>
<dbReference type="AlphaFoldDB" id="A0A931GM80"/>
<name>A0A931GM80_9MICC</name>
<dbReference type="Pfam" id="PF07920">
    <property type="entry name" value="DUF1684"/>
    <property type="match status" value="1"/>
</dbReference>
<sequence length="269" mass="28790">MNAHDLEAWKHWHRLREEGLAAPFGWLTLTSYQWLPATPGPLEQVPGTFAAASGTATYAPDPAAPVLGYDDGAPVTEPVTLTLGEDESRYLLRVPAAAEAPELVVELGVRGGRYMIRTRAERTELQASFRGVPTFAFDPAWVLPARFEPYAVPRTVTIDSFRPDTQLSAELAGDVVFGDGPLAGTRLAAEQGPDGKLTVLFRDATNGDTTPAWRFVNAPAPAEDGSLLVDFNRTLVFPFAFSAFAVCPAPPAGNEVTAAVTAGERAPRS</sequence>
<dbReference type="RefSeq" id="WP_196836375.1">
    <property type="nucleotide sequence ID" value="NZ_JADOTZ010000001.1"/>
</dbReference>
<evidence type="ECO:0000313" key="2">
    <source>
        <dbReference type="Proteomes" id="UP000625033"/>
    </source>
</evidence>
<gene>
    <name evidence="1" type="ORF">IW252_001926</name>
</gene>
<dbReference type="EMBL" id="JADOTZ010000001">
    <property type="protein sequence ID" value="MBG6085159.1"/>
    <property type="molecule type" value="Genomic_DNA"/>
</dbReference>
<proteinExistence type="predicted"/>
<protein>
    <submittedName>
        <fullName evidence="1">Uncharacterized protein (DUF1684 family)</fullName>
    </submittedName>
</protein>
<keyword evidence="2" id="KW-1185">Reference proteome</keyword>
<reference evidence="1" key="1">
    <citation type="submission" date="2020-11" db="EMBL/GenBank/DDBJ databases">
        <title>Sequencing the genomes of 1000 actinobacteria strains.</title>
        <authorList>
            <person name="Klenk H.-P."/>
        </authorList>
    </citation>
    <scope>NUCLEOTIDE SEQUENCE</scope>
    <source>
        <strain evidence="1">DSM 26152</strain>
    </source>
</reference>
<evidence type="ECO:0000313" key="1">
    <source>
        <dbReference type="EMBL" id="MBG6085159.1"/>
    </source>
</evidence>
<organism evidence="1 2">
    <name type="scientific">Zhihengliuella flava</name>
    <dbReference type="NCBI Taxonomy" id="1285193"/>
    <lineage>
        <taxon>Bacteria</taxon>
        <taxon>Bacillati</taxon>
        <taxon>Actinomycetota</taxon>
        <taxon>Actinomycetes</taxon>
        <taxon>Micrococcales</taxon>
        <taxon>Micrococcaceae</taxon>
        <taxon>Zhihengliuella</taxon>
    </lineage>
</organism>
<dbReference type="PANTHER" id="PTHR41913:SF1">
    <property type="entry name" value="DUF1684 DOMAIN-CONTAINING PROTEIN"/>
    <property type="match status" value="1"/>
</dbReference>
<accession>A0A931GM80</accession>
<comment type="caution">
    <text evidence="1">The sequence shown here is derived from an EMBL/GenBank/DDBJ whole genome shotgun (WGS) entry which is preliminary data.</text>
</comment>